<protein>
    <submittedName>
        <fullName evidence="1">Uncharacterized protein</fullName>
    </submittedName>
</protein>
<dbReference type="Proteomes" id="UP000000305">
    <property type="component" value="Unassembled WGS sequence"/>
</dbReference>
<dbReference type="KEGG" id="dpx:DAPPUDRAFT_338269"/>
<reference evidence="1 2" key="1">
    <citation type="journal article" date="2011" name="Science">
        <title>The ecoresponsive genome of Daphnia pulex.</title>
        <authorList>
            <person name="Colbourne J.K."/>
            <person name="Pfrender M.E."/>
            <person name="Gilbert D."/>
            <person name="Thomas W.K."/>
            <person name="Tucker A."/>
            <person name="Oakley T.H."/>
            <person name="Tokishita S."/>
            <person name="Aerts A."/>
            <person name="Arnold G.J."/>
            <person name="Basu M.K."/>
            <person name="Bauer D.J."/>
            <person name="Caceres C.E."/>
            <person name="Carmel L."/>
            <person name="Casola C."/>
            <person name="Choi J.H."/>
            <person name="Detter J.C."/>
            <person name="Dong Q."/>
            <person name="Dusheyko S."/>
            <person name="Eads B.D."/>
            <person name="Frohlich T."/>
            <person name="Geiler-Samerotte K.A."/>
            <person name="Gerlach D."/>
            <person name="Hatcher P."/>
            <person name="Jogdeo S."/>
            <person name="Krijgsveld J."/>
            <person name="Kriventseva E.V."/>
            <person name="Kultz D."/>
            <person name="Laforsch C."/>
            <person name="Lindquist E."/>
            <person name="Lopez J."/>
            <person name="Manak J.R."/>
            <person name="Muller J."/>
            <person name="Pangilinan J."/>
            <person name="Patwardhan R.P."/>
            <person name="Pitluck S."/>
            <person name="Pritham E.J."/>
            <person name="Rechtsteiner A."/>
            <person name="Rho M."/>
            <person name="Rogozin I.B."/>
            <person name="Sakarya O."/>
            <person name="Salamov A."/>
            <person name="Schaack S."/>
            <person name="Shapiro H."/>
            <person name="Shiga Y."/>
            <person name="Skalitzky C."/>
            <person name="Smith Z."/>
            <person name="Souvorov A."/>
            <person name="Sung W."/>
            <person name="Tang Z."/>
            <person name="Tsuchiya D."/>
            <person name="Tu H."/>
            <person name="Vos H."/>
            <person name="Wang M."/>
            <person name="Wolf Y.I."/>
            <person name="Yamagata H."/>
            <person name="Yamada T."/>
            <person name="Ye Y."/>
            <person name="Shaw J.R."/>
            <person name="Andrews J."/>
            <person name="Crease T.J."/>
            <person name="Tang H."/>
            <person name="Lucas S.M."/>
            <person name="Robertson H.M."/>
            <person name="Bork P."/>
            <person name="Koonin E.V."/>
            <person name="Zdobnov E.M."/>
            <person name="Grigoriev I.V."/>
            <person name="Lynch M."/>
            <person name="Boore J.L."/>
        </authorList>
    </citation>
    <scope>NUCLEOTIDE SEQUENCE [LARGE SCALE GENOMIC DNA]</scope>
</reference>
<evidence type="ECO:0000313" key="1">
    <source>
        <dbReference type="EMBL" id="EFX61748.1"/>
    </source>
</evidence>
<proteinExistence type="predicted"/>
<organism evidence="1 2">
    <name type="scientific">Daphnia pulex</name>
    <name type="common">Water flea</name>
    <dbReference type="NCBI Taxonomy" id="6669"/>
    <lineage>
        <taxon>Eukaryota</taxon>
        <taxon>Metazoa</taxon>
        <taxon>Ecdysozoa</taxon>
        <taxon>Arthropoda</taxon>
        <taxon>Crustacea</taxon>
        <taxon>Branchiopoda</taxon>
        <taxon>Diplostraca</taxon>
        <taxon>Cladocera</taxon>
        <taxon>Anomopoda</taxon>
        <taxon>Daphniidae</taxon>
        <taxon>Daphnia</taxon>
    </lineage>
</organism>
<dbReference type="AlphaFoldDB" id="E9I2N1"/>
<evidence type="ECO:0000313" key="2">
    <source>
        <dbReference type="Proteomes" id="UP000000305"/>
    </source>
</evidence>
<keyword evidence="2" id="KW-1185">Reference proteome</keyword>
<name>E9I2N1_DAPPU</name>
<dbReference type="InParanoid" id="E9I2N1"/>
<dbReference type="HOGENOM" id="CLU_1143541_0_0_1"/>
<dbReference type="EMBL" id="GL734173">
    <property type="protein sequence ID" value="EFX61748.1"/>
    <property type="molecule type" value="Genomic_DNA"/>
</dbReference>
<gene>
    <name evidence="1" type="ORF">DAPPUDRAFT_338269</name>
</gene>
<accession>E9I2N1</accession>
<sequence length="243" mass="27234">MGLQNVPAVQAFQEQQERRAMRLGSASEASMGENPVSGTPFSLQNLVVKQGEGIHDYRQGKIATFFSDVLYPDLILKYLVKDMNKGKKFSEELSLDDLEEVANKIAINESNKRIATLVLQGQVVTKEEQQLMLKIFREQFKSKGNRGFFELVEKEIEDIPIKVKVNILNKQKDMIKKAEVLTNVIQWIIKAGPALKQIPGLGKTFNELLENSNLSPISFAKMIEPDTEQTMTPSVPEVSPALA</sequence>